<evidence type="ECO:0000313" key="10">
    <source>
        <dbReference type="Proteomes" id="UP000305654"/>
    </source>
</evidence>
<feature type="transmembrane region" description="Helical" evidence="8">
    <location>
        <begin position="41"/>
        <end position="59"/>
    </location>
</feature>
<feature type="transmembrane region" description="Helical" evidence="8">
    <location>
        <begin position="119"/>
        <end position="137"/>
    </location>
</feature>
<keyword evidence="5 8" id="KW-0812">Transmembrane</keyword>
<name>A0A5R9J8J5_9PROT</name>
<evidence type="ECO:0000256" key="8">
    <source>
        <dbReference type="SAM" id="Phobius"/>
    </source>
</evidence>
<feature type="transmembrane region" description="Helical" evidence="8">
    <location>
        <begin position="297"/>
        <end position="316"/>
    </location>
</feature>
<evidence type="ECO:0000256" key="4">
    <source>
        <dbReference type="ARBA" id="ARBA00022519"/>
    </source>
</evidence>
<keyword evidence="10" id="KW-1185">Reference proteome</keyword>
<comment type="caution">
    <text evidence="9">The sequence shown here is derived from an EMBL/GenBank/DDBJ whole genome shotgun (WGS) entry which is preliminary data.</text>
</comment>
<keyword evidence="7 8" id="KW-0472">Membrane</keyword>
<keyword evidence="2" id="KW-0813">Transport</keyword>
<dbReference type="PANTHER" id="PTHR32196">
    <property type="entry name" value="ABC TRANSPORTER PERMEASE PROTEIN YPHD-RELATED-RELATED"/>
    <property type="match status" value="1"/>
</dbReference>
<dbReference type="InterPro" id="IPR001851">
    <property type="entry name" value="ABC_transp_permease"/>
</dbReference>
<keyword evidence="4" id="KW-0997">Cell inner membrane</keyword>
<organism evidence="9 10">
    <name type="scientific">Lichenicoccus roseus</name>
    <dbReference type="NCBI Taxonomy" id="2683649"/>
    <lineage>
        <taxon>Bacteria</taxon>
        <taxon>Pseudomonadati</taxon>
        <taxon>Pseudomonadota</taxon>
        <taxon>Alphaproteobacteria</taxon>
        <taxon>Acetobacterales</taxon>
        <taxon>Acetobacteraceae</taxon>
        <taxon>Lichenicoccus</taxon>
    </lineage>
</organism>
<accession>A0A5R9J8J5</accession>
<evidence type="ECO:0000256" key="7">
    <source>
        <dbReference type="ARBA" id="ARBA00023136"/>
    </source>
</evidence>
<reference evidence="9 10" key="1">
    <citation type="submission" date="2019-05" db="EMBL/GenBank/DDBJ databases">
        <authorList>
            <person name="Pankratov T."/>
            <person name="Grouzdev D."/>
        </authorList>
    </citation>
    <scope>NUCLEOTIDE SEQUENCE [LARGE SCALE GENOMIC DNA]</scope>
    <source>
        <strain evidence="9 10">KEBCLARHB70R</strain>
    </source>
</reference>
<evidence type="ECO:0000256" key="2">
    <source>
        <dbReference type="ARBA" id="ARBA00022448"/>
    </source>
</evidence>
<evidence type="ECO:0000256" key="5">
    <source>
        <dbReference type="ARBA" id="ARBA00022692"/>
    </source>
</evidence>
<dbReference type="GO" id="GO:0022857">
    <property type="term" value="F:transmembrane transporter activity"/>
    <property type="evidence" value="ECO:0007669"/>
    <property type="project" value="InterPro"/>
</dbReference>
<keyword evidence="6 8" id="KW-1133">Transmembrane helix</keyword>
<dbReference type="Proteomes" id="UP000305654">
    <property type="component" value="Unassembled WGS sequence"/>
</dbReference>
<dbReference type="Pfam" id="PF02653">
    <property type="entry name" value="BPD_transp_2"/>
    <property type="match status" value="1"/>
</dbReference>
<dbReference type="AlphaFoldDB" id="A0A5R9J8J5"/>
<feature type="transmembrane region" description="Helical" evidence="8">
    <location>
        <begin position="167"/>
        <end position="187"/>
    </location>
</feature>
<dbReference type="EMBL" id="VCDI01000003">
    <property type="protein sequence ID" value="TLU72867.1"/>
    <property type="molecule type" value="Genomic_DNA"/>
</dbReference>
<evidence type="ECO:0000256" key="6">
    <source>
        <dbReference type="ARBA" id="ARBA00022989"/>
    </source>
</evidence>
<protein>
    <submittedName>
        <fullName evidence="9">ABC transporter permease</fullName>
    </submittedName>
</protein>
<proteinExistence type="predicted"/>
<evidence type="ECO:0000256" key="1">
    <source>
        <dbReference type="ARBA" id="ARBA00004651"/>
    </source>
</evidence>
<feature type="transmembrane region" description="Helical" evidence="8">
    <location>
        <begin position="218"/>
        <end position="236"/>
    </location>
</feature>
<evidence type="ECO:0000256" key="3">
    <source>
        <dbReference type="ARBA" id="ARBA00022475"/>
    </source>
</evidence>
<feature type="transmembrane region" description="Helical" evidence="8">
    <location>
        <begin position="12"/>
        <end position="29"/>
    </location>
</feature>
<feature type="transmembrane region" description="Helical" evidence="8">
    <location>
        <begin position="242"/>
        <end position="265"/>
    </location>
</feature>
<gene>
    <name evidence="9" type="ORF">FE263_11325</name>
</gene>
<comment type="subcellular location">
    <subcellularLocation>
        <location evidence="1">Cell membrane</location>
        <topology evidence="1">Multi-pass membrane protein</topology>
    </subcellularLocation>
</comment>
<dbReference type="OrthoDB" id="5503349at2"/>
<dbReference type="PANTHER" id="PTHR32196:SF21">
    <property type="entry name" value="ABC TRANSPORTER PERMEASE PROTEIN YPHD-RELATED"/>
    <property type="match status" value="1"/>
</dbReference>
<dbReference type="GO" id="GO:0005886">
    <property type="term" value="C:plasma membrane"/>
    <property type="evidence" value="ECO:0007669"/>
    <property type="project" value="UniProtKB-SubCell"/>
</dbReference>
<feature type="transmembrane region" description="Helical" evidence="8">
    <location>
        <begin position="66"/>
        <end position="84"/>
    </location>
</feature>
<dbReference type="CDD" id="cd06579">
    <property type="entry name" value="TM_PBP1_transp_AraH_like"/>
    <property type="match status" value="1"/>
</dbReference>
<feature type="transmembrane region" description="Helical" evidence="8">
    <location>
        <begin position="90"/>
        <end position="112"/>
    </location>
</feature>
<sequence length="341" mass="36300">MFLGAFRRTHEFRLLIATVGLIAILSVSSRRFLTLQNGLDLLTSYAFSGMLAAGLLVVLVSGGIDISFTAIASVAQYVALVAVMHLHGGWLMLFAIGLGIGTALGMLNAVLISTLRISSIIVSIAMLNVYFGLLMFLSHGNQLFNMPDWFLNAFSWVLWTDSEQNPYVLNAQIIGLFVCFALSWLLLNRTSIGRQIYALGGNAEAAARVGYNAWRLNLVVYGYMGFIAGLASLAQAQLAQSVAPNVLVGRELNVLAAVVLGGASLTGGQGTVLGAILGVAVLACMENGLILLGVSSYWTQFFDGAVILVAVSTIAWERRRQRAAMRRVIAAPAGAAVARQG</sequence>
<feature type="transmembrane region" description="Helical" evidence="8">
    <location>
        <begin position="272"/>
        <end position="291"/>
    </location>
</feature>
<evidence type="ECO:0000313" key="9">
    <source>
        <dbReference type="EMBL" id="TLU72867.1"/>
    </source>
</evidence>
<keyword evidence="3" id="KW-1003">Cell membrane</keyword>